<dbReference type="PANTHER" id="PTHR43775:SF29">
    <property type="entry name" value="ASPERFURANONE POLYKETIDE SYNTHASE AFOG-RELATED"/>
    <property type="match status" value="1"/>
</dbReference>
<dbReference type="InterPro" id="IPR014030">
    <property type="entry name" value="Ketoacyl_synth_N"/>
</dbReference>
<dbReference type="InterPro" id="IPR014031">
    <property type="entry name" value="Ketoacyl_synth_C"/>
</dbReference>
<evidence type="ECO:0000256" key="5">
    <source>
        <dbReference type="ARBA" id="ARBA00023268"/>
    </source>
</evidence>
<dbReference type="InterPro" id="IPR049551">
    <property type="entry name" value="PKS_DH_C"/>
</dbReference>
<dbReference type="InterPro" id="IPR014043">
    <property type="entry name" value="Acyl_transferase_dom"/>
</dbReference>
<keyword evidence="1" id="KW-0596">Phosphopantetheine</keyword>
<dbReference type="Pfam" id="PF00698">
    <property type="entry name" value="Acyl_transf_1"/>
    <property type="match status" value="1"/>
</dbReference>
<dbReference type="Pfam" id="PF02801">
    <property type="entry name" value="Ketoacyl-synt_C"/>
    <property type="match status" value="1"/>
</dbReference>
<gene>
    <name evidence="9" type="ORF">G7Y89_g13484</name>
</gene>
<dbReference type="Pfam" id="PF00109">
    <property type="entry name" value="ketoacyl-synt"/>
    <property type="match status" value="1"/>
</dbReference>
<dbReference type="PROSITE" id="PS00606">
    <property type="entry name" value="KS3_1"/>
    <property type="match status" value="1"/>
</dbReference>
<name>A0A8H4VW04_9HELO</name>
<dbReference type="InterPro" id="IPR020841">
    <property type="entry name" value="PKS_Beta-ketoAc_synthase_dom"/>
</dbReference>
<protein>
    <recommendedName>
        <fullName evidence="11">Polyketide synthase</fullName>
    </recommendedName>
</protein>
<dbReference type="PROSITE" id="PS52019">
    <property type="entry name" value="PKS_MFAS_DH"/>
    <property type="match status" value="1"/>
</dbReference>
<keyword evidence="4" id="KW-0560">Oxidoreductase</keyword>
<dbReference type="InterPro" id="IPR049900">
    <property type="entry name" value="PKS_mFAS_DH"/>
</dbReference>
<sequence length="1534" mass="170238">MEPIAIIGLSLKFPQDAVSADDFWQLLVEGRSAVTEVPSDRFNINAFYHPDTTRTNTINVRGGHFIRDDITAFDAPFFSITPAEASCIEPIQRGLLESTYKALENAGILLSDLANSKTSVHVRSFTREYETILLRDVEKQAQYMATGTGTAMLANRLSWFFNLVGPSISIDTACSSSLLALHLACQSIRCGESSIGIVAGYNLFYNPDLMIPIANLNFLSPDSKCYSFDDRANGYSRGEGFGVVVIKSLSAALRDGNTIRAVIGATGTNQDGRTPGLAQETLIRETYSAGGLDLKETRYFEAHGTGTPAGDPLEAAAIGAVFRSERSGHEPLFVGALKSNIGHLAGASGIAGLIKSVLVLERGIIPPNIWFERPNPRILTKKWNIKFPLEPTPWPTEGLRRASVNSFGYGGSNVHVVLDDTYHYLAARNLTGSHCTVTTSPPKAGEIYRNGIPGHIKGSLDEAPLRLLVWSASDEGGIERLADVYHEYLASLGTQDIQNSSYFANLIYTLSAKRNALSWKSFAIAGSLENLKLRLEVPLPKAVRSTRVPKLAFVFTGQGAQHHTMGTELLVYSTFRDSLQHADTYFRSIGCEWGVVDELRQTQEQTNVHKPALSQPLYTTLQVALVDLLRSWNINPSSVSYLIAFERTELERVKIRVGCVNSPRNITLTGDEGQLERLKLVLDKERIFAQKLNRRTSSLGANVLYCLWRGNTSLSSSKADYWVENLTSPVLFVSAVTAMMRRSERSDENTRIGHLVEIGPHSALQAPLKEILKSLSKDDHVDYSSLMLWGYSALETALSAAGRLFCGGYNVDLIEINNMKRNTQLPNMLTNLPEYPFNHSHTYWHESRLSTNFRFRQNAPYELITLYPASGILVMAIEALRQLSATADHIIKGYKFKEVLFMKAVQISEEPDGLETNFLLSSRNNDDSFIWYDFRLYTNQNNTWVENCRGQVGVEYKESQDELGTSKENDLETAGTQYLDRASRCDKRASENYFYQKLGNSGLNFGPCFQTLHDLSYNDNGEACSTISLRDWAFKIPGSTIAEHVIHPTTLDGIFQTIFVGLSKGGNNAIPTLVPIKIREMWLSNALLDENLENRRIRICSKSVTIRLRDTESDIIALDDLTGSLRISISGLQATAIADPMTLSQPAHKLCFQIESKPDLDLLTGHKAVAYCSEIAGPIEDTDKTAKEVELAYFLSISSVLAKVSKDMIPNSKPHLLKYFNWLNKQLERYDSGEIIHGQPEWAKLLSDPQYQESLFRRVEDSNPEGKACITIHNSLEAILRGEVDALALIFDGTVLDDYYHWGFVNGKGAAKIAAYLDALAHNNPDLAILEIGAGTGSGTDLVVDAMAIRSLSEPNVARYSQYTFTDISPSFFEKAKDRFLGRSTRMDFKVLDICQDPAIQGFEDASLKNARKLMKPCVLLSSILFEANDYRGAKLMLFELTTPALLRSGFIFGLLPAVLKKRRATQKKQRVLRSGTYTFDNDKNSIHILLVARQGDEVVYRRLGVAVILASSLSSSPKSMPGAWKYPNQCLIA</sequence>
<dbReference type="Proteomes" id="UP000566819">
    <property type="component" value="Unassembled WGS sequence"/>
</dbReference>
<dbReference type="Pfam" id="PF16197">
    <property type="entry name" value="KAsynt_C_assoc"/>
    <property type="match status" value="1"/>
</dbReference>
<dbReference type="EMBL" id="JAAMPI010001581">
    <property type="protein sequence ID" value="KAF4624686.1"/>
    <property type="molecule type" value="Genomic_DNA"/>
</dbReference>
<dbReference type="GO" id="GO:0004315">
    <property type="term" value="F:3-oxoacyl-[acyl-carrier-protein] synthase activity"/>
    <property type="evidence" value="ECO:0007669"/>
    <property type="project" value="InterPro"/>
</dbReference>
<comment type="caution">
    <text evidence="6">Lacks conserved residue(s) required for the propagation of feature annotation.</text>
</comment>
<dbReference type="InterPro" id="IPR042104">
    <property type="entry name" value="PKS_dehydratase_sf"/>
</dbReference>
<evidence type="ECO:0000256" key="6">
    <source>
        <dbReference type="PROSITE-ProRule" id="PRU01363"/>
    </source>
</evidence>
<evidence type="ECO:0000256" key="3">
    <source>
        <dbReference type="ARBA" id="ARBA00022679"/>
    </source>
</evidence>
<feature type="domain" description="Ketosynthase family 3 (KS3)" evidence="7">
    <location>
        <begin position="1"/>
        <end position="420"/>
    </location>
</feature>
<dbReference type="InterPro" id="IPR029063">
    <property type="entry name" value="SAM-dependent_MTases_sf"/>
</dbReference>
<dbReference type="PROSITE" id="PS52004">
    <property type="entry name" value="KS3_2"/>
    <property type="match status" value="1"/>
</dbReference>
<dbReference type="Gene3D" id="3.40.50.150">
    <property type="entry name" value="Vaccinia Virus protein VP39"/>
    <property type="match status" value="1"/>
</dbReference>
<reference evidence="9 10" key="1">
    <citation type="submission" date="2020-03" db="EMBL/GenBank/DDBJ databases">
        <title>Draft Genome Sequence of Cudoniella acicularis.</title>
        <authorList>
            <person name="Buettner E."/>
            <person name="Kellner H."/>
        </authorList>
    </citation>
    <scope>NUCLEOTIDE SEQUENCE [LARGE SCALE GENOMIC DNA]</scope>
    <source>
        <strain evidence="9 10">DSM 108380</strain>
    </source>
</reference>
<dbReference type="OrthoDB" id="329835at2759"/>
<evidence type="ECO:0008006" key="11">
    <source>
        <dbReference type="Google" id="ProtNLM"/>
    </source>
</evidence>
<dbReference type="InterPro" id="IPR016039">
    <property type="entry name" value="Thiolase-like"/>
</dbReference>
<feature type="region of interest" description="N-terminal hotdog fold" evidence="6">
    <location>
        <begin position="826"/>
        <end position="959"/>
    </location>
</feature>
<dbReference type="GO" id="GO:0004312">
    <property type="term" value="F:fatty acid synthase activity"/>
    <property type="evidence" value="ECO:0007669"/>
    <property type="project" value="TreeGrafter"/>
</dbReference>
<dbReference type="CDD" id="cd00833">
    <property type="entry name" value="PKS"/>
    <property type="match status" value="1"/>
</dbReference>
<dbReference type="InterPro" id="IPR018201">
    <property type="entry name" value="Ketoacyl_synth_AS"/>
</dbReference>
<accession>A0A8H4VW04</accession>
<evidence type="ECO:0000259" key="8">
    <source>
        <dbReference type="PROSITE" id="PS52019"/>
    </source>
</evidence>
<dbReference type="InterPro" id="IPR050091">
    <property type="entry name" value="PKS_NRPS_Biosynth_Enz"/>
</dbReference>
<dbReference type="GO" id="GO:0016491">
    <property type="term" value="F:oxidoreductase activity"/>
    <property type="evidence" value="ECO:0007669"/>
    <property type="project" value="UniProtKB-KW"/>
</dbReference>
<proteinExistence type="predicted"/>
<dbReference type="Gene3D" id="3.10.129.110">
    <property type="entry name" value="Polyketide synthase dehydratase"/>
    <property type="match status" value="1"/>
</dbReference>
<evidence type="ECO:0000313" key="9">
    <source>
        <dbReference type="EMBL" id="KAF4624686.1"/>
    </source>
</evidence>
<dbReference type="Gene3D" id="3.40.366.10">
    <property type="entry name" value="Malonyl-Coenzyme A Acyl Carrier Protein, domain 2"/>
    <property type="match status" value="2"/>
</dbReference>
<dbReference type="SUPFAM" id="SSF53901">
    <property type="entry name" value="Thiolase-like"/>
    <property type="match status" value="1"/>
</dbReference>
<evidence type="ECO:0000256" key="2">
    <source>
        <dbReference type="ARBA" id="ARBA00022553"/>
    </source>
</evidence>
<dbReference type="GO" id="GO:0044550">
    <property type="term" value="P:secondary metabolite biosynthetic process"/>
    <property type="evidence" value="ECO:0007669"/>
    <property type="project" value="TreeGrafter"/>
</dbReference>
<dbReference type="InterPro" id="IPR032821">
    <property type="entry name" value="PKS_assoc"/>
</dbReference>
<dbReference type="InterPro" id="IPR001227">
    <property type="entry name" value="Ac_transferase_dom_sf"/>
</dbReference>
<evidence type="ECO:0000256" key="1">
    <source>
        <dbReference type="ARBA" id="ARBA00022450"/>
    </source>
</evidence>
<dbReference type="SMART" id="SM00827">
    <property type="entry name" value="PKS_AT"/>
    <property type="match status" value="1"/>
</dbReference>
<keyword evidence="5" id="KW-0511">Multifunctional enzyme</keyword>
<feature type="region of interest" description="C-terminal hotdog fold" evidence="6">
    <location>
        <begin position="986"/>
        <end position="1143"/>
    </location>
</feature>
<dbReference type="SMART" id="SM00825">
    <property type="entry name" value="PKS_KS"/>
    <property type="match status" value="1"/>
</dbReference>
<keyword evidence="2" id="KW-0597">Phosphoprotein</keyword>
<comment type="caution">
    <text evidence="9">The sequence shown here is derived from an EMBL/GenBank/DDBJ whole genome shotgun (WGS) entry which is preliminary data.</text>
</comment>
<keyword evidence="10" id="KW-1185">Reference proteome</keyword>
<dbReference type="SUPFAM" id="SSF53335">
    <property type="entry name" value="S-adenosyl-L-methionine-dependent methyltransferases"/>
    <property type="match status" value="1"/>
</dbReference>
<dbReference type="PANTHER" id="PTHR43775">
    <property type="entry name" value="FATTY ACID SYNTHASE"/>
    <property type="match status" value="1"/>
</dbReference>
<evidence type="ECO:0000313" key="10">
    <source>
        <dbReference type="Proteomes" id="UP000566819"/>
    </source>
</evidence>
<dbReference type="GO" id="GO:0006633">
    <property type="term" value="P:fatty acid biosynthetic process"/>
    <property type="evidence" value="ECO:0007669"/>
    <property type="project" value="InterPro"/>
</dbReference>
<dbReference type="InterPro" id="IPR016035">
    <property type="entry name" value="Acyl_Trfase/lysoPLipase"/>
</dbReference>
<feature type="domain" description="PKS/mFAS DH" evidence="8">
    <location>
        <begin position="826"/>
        <end position="1143"/>
    </location>
</feature>
<dbReference type="SUPFAM" id="SSF52151">
    <property type="entry name" value="FabD/lysophospholipase-like"/>
    <property type="match status" value="1"/>
</dbReference>
<keyword evidence="3" id="KW-0808">Transferase</keyword>
<dbReference type="Pfam" id="PF14765">
    <property type="entry name" value="PS-DH"/>
    <property type="match status" value="1"/>
</dbReference>
<organism evidence="9 10">
    <name type="scientific">Cudoniella acicularis</name>
    <dbReference type="NCBI Taxonomy" id="354080"/>
    <lineage>
        <taxon>Eukaryota</taxon>
        <taxon>Fungi</taxon>
        <taxon>Dikarya</taxon>
        <taxon>Ascomycota</taxon>
        <taxon>Pezizomycotina</taxon>
        <taxon>Leotiomycetes</taxon>
        <taxon>Helotiales</taxon>
        <taxon>Tricladiaceae</taxon>
        <taxon>Cudoniella</taxon>
    </lineage>
</organism>
<evidence type="ECO:0000256" key="4">
    <source>
        <dbReference type="ARBA" id="ARBA00023002"/>
    </source>
</evidence>
<dbReference type="Gene3D" id="3.40.47.10">
    <property type="match status" value="1"/>
</dbReference>
<evidence type="ECO:0000259" key="7">
    <source>
        <dbReference type="PROSITE" id="PS52004"/>
    </source>
</evidence>